<keyword evidence="2" id="KW-1185">Reference proteome</keyword>
<evidence type="ECO:0000313" key="1">
    <source>
        <dbReference type="EMBL" id="KAL3693507.1"/>
    </source>
</evidence>
<sequence>MDATPIFAAVVLSHTGTTDAEEIKELRSILKKTRIANLNDICDAVWRHITTQDYCTQKQLDMTQQQIIVTDKMDTILPPGERTQMLWQDAQGWTWPTKATSNGSIWSLTTKQWKQIIYNPKDITAEMNRRRRRRTPERNTVLTTQEHMRSNPRVQAAIAAWLQDHGYDLLQNATTKPDELILPSITDDWRSYQSITHLVIDVLGSPLLGHARPARLTHEPELPDNTA</sequence>
<protein>
    <submittedName>
        <fullName evidence="1">Uncharacterized protein</fullName>
    </submittedName>
</protein>
<organism evidence="1 2">
    <name type="scientific">Riccia sorocarpa</name>
    <dbReference type="NCBI Taxonomy" id="122646"/>
    <lineage>
        <taxon>Eukaryota</taxon>
        <taxon>Viridiplantae</taxon>
        <taxon>Streptophyta</taxon>
        <taxon>Embryophyta</taxon>
        <taxon>Marchantiophyta</taxon>
        <taxon>Marchantiopsida</taxon>
        <taxon>Marchantiidae</taxon>
        <taxon>Marchantiales</taxon>
        <taxon>Ricciaceae</taxon>
        <taxon>Riccia</taxon>
    </lineage>
</organism>
<proteinExistence type="predicted"/>
<reference evidence="1 2" key="1">
    <citation type="submission" date="2024-09" db="EMBL/GenBank/DDBJ databases">
        <title>Chromosome-scale assembly of Riccia sorocarpa.</title>
        <authorList>
            <person name="Paukszto L."/>
        </authorList>
    </citation>
    <scope>NUCLEOTIDE SEQUENCE [LARGE SCALE GENOMIC DNA]</scope>
    <source>
        <strain evidence="1">LP-2024</strain>
        <tissue evidence="1">Aerial parts of the thallus</tissue>
    </source>
</reference>
<dbReference type="EMBL" id="JBJQOH010000003">
    <property type="protein sequence ID" value="KAL3693507.1"/>
    <property type="molecule type" value="Genomic_DNA"/>
</dbReference>
<gene>
    <name evidence="1" type="ORF">R1sor_007158</name>
</gene>
<evidence type="ECO:0000313" key="2">
    <source>
        <dbReference type="Proteomes" id="UP001633002"/>
    </source>
</evidence>
<dbReference type="Proteomes" id="UP001633002">
    <property type="component" value="Unassembled WGS sequence"/>
</dbReference>
<dbReference type="AlphaFoldDB" id="A0ABD3HT50"/>
<accession>A0ABD3HT50</accession>
<name>A0ABD3HT50_9MARC</name>
<comment type="caution">
    <text evidence="1">The sequence shown here is derived from an EMBL/GenBank/DDBJ whole genome shotgun (WGS) entry which is preliminary data.</text>
</comment>